<dbReference type="RefSeq" id="WP_043468623.1">
    <property type="nucleotide sequence ID" value="NZ_BIMW01000171.1"/>
</dbReference>
<name>A0A5M3TDG6_LIMPL</name>
<dbReference type="InterPro" id="IPR008927">
    <property type="entry name" value="6-PGluconate_DH-like_C_sf"/>
</dbReference>
<feature type="domain" description="Prephenate/arogenate dehydrogenase" evidence="3">
    <location>
        <begin position="1"/>
        <end position="295"/>
    </location>
</feature>
<dbReference type="Gene3D" id="1.10.3660.10">
    <property type="entry name" value="6-phosphogluconate dehydrogenase C-terminal like domain"/>
    <property type="match status" value="1"/>
</dbReference>
<dbReference type="Pfam" id="PF20463">
    <property type="entry name" value="PDH_C"/>
    <property type="match status" value="1"/>
</dbReference>
<comment type="caution">
    <text evidence="4">The sequence shown here is derived from an EMBL/GenBank/DDBJ whole genome shotgun (WGS) entry which is preliminary data.</text>
</comment>
<sequence>MNIGIVGLGLIGGSLGLDLRSLWEGKGLTEPLEESVLQGGRVLGVSRRQSTCSRAIAMGAVDEASCSLSLMARADIVFICTPIGAIASTVQQLLEHLNPHAILTDVGSVKTPIVDMISPLWRNFVGGHPMAGTAYSGIDAAQFKLFVGRPYVITPTETTPPEATEVVVAIANLLGARVYQSSPMDHDRAVAWISHLPVMVSASLIAATATEDNQEILALAYQLASSGFRDTSRVGGGNPELGVMMAKYNREAVLKSLSNYRESLDKITLAIQQEDWETLEQYLTATQQGRSRFNC</sequence>
<keyword evidence="2" id="KW-0560">Oxidoreductase</keyword>
<dbReference type="PROSITE" id="PS51176">
    <property type="entry name" value="PDH_ADH"/>
    <property type="match status" value="1"/>
</dbReference>
<dbReference type="InterPro" id="IPR003099">
    <property type="entry name" value="Prephen_DH"/>
</dbReference>
<evidence type="ECO:0000259" key="3">
    <source>
        <dbReference type="PROSITE" id="PS51176"/>
    </source>
</evidence>
<accession>A0A5M3TDG6</accession>
<evidence type="ECO:0000313" key="4">
    <source>
        <dbReference type="EMBL" id="GCE96070.1"/>
    </source>
</evidence>
<dbReference type="SUPFAM" id="SSF51735">
    <property type="entry name" value="NAD(P)-binding Rossmann-fold domains"/>
    <property type="match status" value="1"/>
</dbReference>
<dbReference type="InterPro" id="IPR036291">
    <property type="entry name" value="NAD(P)-bd_dom_sf"/>
</dbReference>
<dbReference type="NCBIfam" id="NF005650">
    <property type="entry name" value="PRK07417.1"/>
    <property type="match status" value="1"/>
</dbReference>
<evidence type="ECO:0000256" key="2">
    <source>
        <dbReference type="ARBA" id="ARBA00023002"/>
    </source>
</evidence>
<organism evidence="4 5">
    <name type="scientific">Limnospira platensis NIES-46</name>
    <dbReference type="NCBI Taxonomy" id="1236695"/>
    <lineage>
        <taxon>Bacteria</taxon>
        <taxon>Bacillati</taxon>
        <taxon>Cyanobacteriota</taxon>
        <taxon>Cyanophyceae</taxon>
        <taxon>Oscillatoriophycideae</taxon>
        <taxon>Oscillatoriales</taxon>
        <taxon>Sirenicapillariaceae</taxon>
        <taxon>Limnospira</taxon>
    </lineage>
</organism>
<dbReference type="PANTHER" id="PTHR21363:SF0">
    <property type="entry name" value="PREPHENATE DEHYDROGENASE [NADP(+)]"/>
    <property type="match status" value="1"/>
</dbReference>
<proteinExistence type="inferred from homology"/>
<dbReference type="EMBL" id="BIMW01000171">
    <property type="protein sequence ID" value="GCE96070.1"/>
    <property type="molecule type" value="Genomic_DNA"/>
</dbReference>
<dbReference type="InterPro" id="IPR046826">
    <property type="entry name" value="PDH_N"/>
</dbReference>
<reference evidence="4 5" key="1">
    <citation type="journal article" date="2019" name="J Genomics">
        <title>The Draft Genome of a Hydrogen-producing Cyanobacterium, Arthrospira platensis NIES-46.</title>
        <authorList>
            <person name="Suzuki S."/>
            <person name="Yamaguchi H."/>
            <person name="Kawachi M."/>
        </authorList>
    </citation>
    <scope>NUCLEOTIDE SEQUENCE [LARGE SCALE GENOMIC DNA]</scope>
    <source>
        <strain evidence="4 5">NIES-46</strain>
    </source>
</reference>
<comment type="similarity">
    <text evidence="1">Belongs to the prephenate/arogenate dehydrogenase family.</text>
</comment>
<evidence type="ECO:0000313" key="5">
    <source>
        <dbReference type="Proteomes" id="UP000326169"/>
    </source>
</evidence>
<dbReference type="Proteomes" id="UP000326169">
    <property type="component" value="Unassembled WGS sequence"/>
</dbReference>
<dbReference type="SUPFAM" id="SSF48179">
    <property type="entry name" value="6-phosphogluconate dehydrogenase C-terminal domain-like"/>
    <property type="match status" value="1"/>
</dbReference>
<evidence type="ECO:0000256" key="1">
    <source>
        <dbReference type="ARBA" id="ARBA00007964"/>
    </source>
</evidence>
<dbReference type="GeneID" id="301684910"/>
<gene>
    <name evidence="4" type="primary">tyrA</name>
    <name evidence="4" type="ORF">NIES46_41370</name>
</gene>
<dbReference type="Pfam" id="PF02153">
    <property type="entry name" value="PDH_N"/>
    <property type="match status" value="1"/>
</dbReference>
<dbReference type="PANTHER" id="PTHR21363">
    <property type="entry name" value="PREPHENATE DEHYDROGENASE"/>
    <property type="match status" value="1"/>
</dbReference>
<protein>
    <submittedName>
        <fullName evidence="4">Prephenate dehydrogenase</fullName>
    </submittedName>
</protein>
<dbReference type="Gene3D" id="3.40.50.720">
    <property type="entry name" value="NAD(P)-binding Rossmann-like Domain"/>
    <property type="match status" value="1"/>
</dbReference>
<dbReference type="InterPro" id="IPR046825">
    <property type="entry name" value="PDH_C"/>
</dbReference>
<keyword evidence="5" id="KW-1185">Reference proteome</keyword>
<dbReference type="InterPro" id="IPR050812">
    <property type="entry name" value="Preph/Arog_dehydrog"/>
</dbReference>